<proteinExistence type="predicted"/>
<feature type="compositionally biased region" description="Low complexity" evidence="1">
    <location>
        <begin position="119"/>
        <end position="130"/>
    </location>
</feature>
<feature type="compositionally biased region" description="Low complexity" evidence="1">
    <location>
        <begin position="361"/>
        <end position="372"/>
    </location>
</feature>
<evidence type="ECO:0000256" key="1">
    <source>
        <dbReference type="SAM" id="MobiDB-lite"/>
    </source>
</evidence>
<dbReference type="PANTHER" id="PTHR35383:SF1">
    <property type="entry name" value="MUCIN 12EA-RELATED"/>
    <property type="match status" value="1"/>
</dbReference>
<protein>
    <submittedName>
        <fullName evidence="3">Myosin class i heavy chain</fullName>
    </submittedName>
</protein>
<feature type="compositionally biased region" description="Pro residues" evidence="1">
    <location>
        <begin position="296"/>
        <end position="307"/>
    </location>
</feature>
<dbReference type="EMBL" id="GFPF01004501">
    <property type="protein sequence ID" value="MAA15647.1"/>
    <property type="molecule type" value="Transcribed_RNA"/>
</dbReference>
<feature type="chain" id="PRO_5012827238" evidence="2">
    <location>
        <begin position="26"/>
        <end position="559"/>
    </location>
</feature>
<dbReference type="PROSITE" id="PS51257">
    <property type="entry name" value="PROKAR_LIPOPROTEIN"/>
    <property type="match status" value="1"/>
</dbReference>
<feature type="compositionally biased region" description="Low complexity" evidence="1">
    <location>
        <begin position="192"/>
        <end position="295"/>
    </location>
</feature>
<feature type="compositionally biased region" description="Pro residues" evidence="1">
    <location>
        <begin position="139"/>
        <end position="155"/>
    </location>
</feature>
<name>A0A224YD74_9ACAR</name>
<keyword evidence="2" id="KW-0732">Signal</keyword>
<organism evidence="3">
    <name type="scientific">Rhipicephalus zambeziensis</name>
    <dbReference type="NCBI Taxonomy" id="60191"/>
    <lineage>
        <taxon>Eukaryota</taxon>
        <taxon>Metazoa</taxon>
        <taxon>Ecdysozoa</taxon>
        <taxon>Arthropoda</taxon>
        <taxon>Chelicerata</taxon>
        <taxon>Arachnida</taxon>
        <taxon>Acari</taxon>
        <taxon>Parasitiformes</taxon>
        <taxon>Ixodida</taxon>
        <taxon>Ixodoidea</taxon>
        <taxon>Ixodidae</taxon>
        <taxon>Rhipicephalinae</taxon>
        <taxon>Rhipicephalus</taxon>
        <taxon>Rhipicephalus</taxon>
    </lineage>
</organism>
<feature type="region of interest" description="Disordered" evidence="1">
    <location>
        <begin position="119"/>
        <end position="322"/>
    </location>
</feature>
<evidence type="ECO:0000313" key="3">
    <source>
        <dbReference type="EMBL" id="MAA15647.1"/>
    </source>
</evidence>
<accession>A0A224YD74</accession>
<sequence length="559" mass="61167">MGGRKQPASTSLFISLVVAITACTGQKLQAVESNGVFFSGLPRPPSETNAITAKGGGDLFGNTLGRELQEKFTTPNPLKTGSTPFDFRFNSAKPDNRFVMLPASGPRTPSNFVTRPTFFTGGAPTTPAPRVFVPTTPGLMPPPPPPPPRPPPFRPPTFAQTTSQQPTQRLTTFRPVTQRPTTQRPVTERFTTQRPTTQRPTTQRSTTQRTTTQRPTTQRLTTQRPTTQRLTTQRPTTPRPTTLRLTTPRQTTPRPTTPRFTTPRQTTPRPTVPFPTTSRPTTQRPTTQRPVTQRPTLPPRPAPPPRPTILQELPPTPRLAFQPGTAQNALFTGRQPTPFFPIVPSSPAQRPPSPVATTRQPTPFFPINTTPPSQVADRSFNAINTARPFVPVPTTTRRRIFVPASALSSGTLPTTTTLRPPTRLATVNFGTSFSTFPPVTRPTSPAPTGTGFSFCDQRQCVKMCRERFGERLNSSSCLANACKCEVTQTCSPSLCLEMCRKNNPGQEVLSAGCQGDNCRCAFNQPCEPSECRRRCLLAHGDKLISADCAVRNACQCVHS</sequence>
<feature type="region of interest" description="Disordered" evidence="1">
    <location>
        <begin position="346"/>
        <end position="373"/>
    </location>
</feature>
<dbReference type="AlphaFoldDB" id="A0A224YD74"/>
<reference evidence="3" key="1">
    <citation type="journal article" date="2017" name="Parasit. Vectors">
        <title>Sialotranscriptomics of Rhipicephalus zambeziensis reveals intricate expression profiles of secretory proteins and suggests tight temporal transcriptional regulation during blood-feeding.</title>
        <authorList>
            <person name="de Castro M.H."/>
            <person name="de Klerk D."/>
            <person name="Pienaar R."/>
            <person name="Rees D.J.G."/>
            <person name="Mans B.J."/>
        </authorList>
    </citation>
    <scope>NUCLEOTIDE SEQUENCE</scope>
    <source>
        <tissue evidence="3">Salivary glands</tissue>
    </source>
</reference>
<evidence type="ECO:0000256" key="2">
    <source>
        <dbReference type="SAM" id="SignalP"/>
    </source>
</evidence>
<feature type="compositionally biased region" description="Polar residues" evidence="1">
    <location>
        <begin position="158"/>
        <end position="185"/>
    </location>
</feature>
<feature type="signal peptide" evidence="2">
    <location>
        <begin position="1"/>
        <end position="25"/>
    </location>
</feature>
<dbReference type="PANTHER" id="PTHR35383">
    <property type="entry name" value="MUCIN 12EA-RELATED"/>
    <property type="match status" value="1"/>
</dbReference>